<evidence type="ECO:0000256" key="1">
    <source>
        <dbReference type="SAM" id="MobiDB-lite"/>
    </source>
</evidence>
<dbReference type="AlphaFoldDB" id="A0A6J7UQH2"/>
<proteinExistence type="predicted"/>
<feature type="domain" description="PD-(D/E)XK endonuclease-like" evidence="2">
    <location>
        <begin position="81"/>
        <end position="314"/>
    </location>
</feature>
<feature type="region of interest" description="Disordered" evidence="1">
    <location>
        <begin position="317"/>
        <end position="342"/>
    </location>
</feature>
<dbReference type="EMBL" id="CAFBQW010000173">
    <property type="protein sequence ID" value="CAB5068159.1"/>
    <property type="molecule type" value="Genomic_DNA"/>
</dbReference>
<reference evidence="3" key="1">
    <citation type="submission" date="2020-05" db="EMBL/GenBank/DDBJ databases">
        <authorList>
            <person name="Chiriac C."/>
            <person name="Salcher M."/>
            <person name="Ghai R."/>
            <person name="Kavagutti S V."/>
        </authorList>
    </citation>
    <scope>NUCLEOTIDE SEQUENCE</scope>
</reference>
<evidence type="ECO:0000259" key="2">
    <source>
        <dbReference type="Pfam" id="PF12705"/>
    </source>
</evidence>
<accession>A0A6J7UQH2</accession>
<organism evidence="3">
    <name type="scientific">freshwater metagenome</name>
    <dbReference type="NCBI Taxonomy" id="449393"/>
    <lineage>
        <taxon>unclassified sequences</taxon>
        <taxon>metagenomes</taxon>
        <taxon>ecological metagenomes</taxon>
    </lineage>
</organism>
<sequence>MFWVELPSASSYGSCANLKLESERVVTMQVASWLSEFEPPVQVPEAFIEQLREQLEATALHAAEIVRGTDPEQLPIRVPKSRLADLDCCERKALATYQADYAEQSITASMLRGVALDRFVTYQLVAGRVTEPLQTCLSMLEAEAEDSAIAAFEALGPEAAAALIDPLAALVADAWSGIDPAWVPRTQSKASAVFADGAVVCSGIIDVELGGPSAGVPAVVVEVKSGKPVAAHQAEAYLYGLLLALRDGLAPGAVARWYPGSELAAVVVSEGLLASAAARLEQAMLRWAELLCGRTPQESSGPWCSWCPDNEVCPSRRVDRSAPAGPAGDLEFEAEFDPERDW</sequence>
<name>A0A6J7UQH2_9ZZZZ</name>
<protein>
    <submittedName>
        <fullName evidence="3">Unannotated protein</fullName>
    </submittedName>
</protein>
<dbReference type="Pfam" id="PF12705">
    <property type="entry name" value="PDDEXK_1"/>
    <property type="match status" value="1"/>
</dbReference>
<gene>
    <name evidence="3" type="ORF">UFOPK4354_01412</name>
</gene>
<evidence type="ECO:0000313" key="3">
    <source>
        <dbReference type="EMBL" id="CAB5068159.1"/>
    </source>
</evidence>
<dbReference type="InterPro" id="IPR038726">
    <property type="entry name" value="PDDEXK_AddAB-type"/>
</dbReference>